<dbReference type="GO" id="GO:0004674">
    <property type="term" value="F:protein serine/threonine kinase activity"/>
    <property type="evidence" value="ECO:0007669"/>
    <property type="project" value="InterPro"/>
</dbReference>
<dbReference type="PANTHER" id="PTHR24348:SF22">
    <property type="entry name" value="NON-SPECIFIC SERINE_THREONINE PROTEIN KINASE"/>
    <property type="match status" value="1"/>
</dbReference>
<dbReference type="GO" id="GO:0000045">
    <property type="term" value="P:autophagosome assembly"/>
    <property type="evidence" value="ECO:0007669"/>
    <property type="project" value="TreeGrafter"/>
</dbReference>
<organism evidence="8">
    <name type="scientific">Ostreococcus mediterraneus</name>
    <dbReference type="NCBI Taxonomy" id="1486918"/>
    <lineage>
        <taxon>Eukaryota</taxon>
        <taxon>Viridiplantae</taxon>
        <taxon>Chlorophyta</taxon>
        <taxon>Mamiellophyceae</taxon>
        <taxon>Mamiellales</taxon>
        <taxon>Bathycoccaceae</taxon>
        <taxon>Ostreococcus</taxon>
    </lineage>
</organism>
<dbReference type="GO" id="GO:0010506">
    <property type="term" value="P:regulation of autophagy"/>
    <property type="evidence" value="ECO:0007669"/>
    <property type="project" value="InterPro"/>
</dbReference>
<sequence length="656" mass="71241">MAGTSWLRRGRADGRGEDLNETRRVVGGRWALGDRLGRGSFASVWRAVDLQTNAVVAVKEIACERLSSKLKESLRLEVEVLRRTRDGNILRFIDMHSTKDTVFIVLEYCAGGDLSQFIKRRGGIDEASARRFMLQLASGLHAMRRSQLIHRDLKPQNLLLTADDLNCELKIADFGFARYIRDSEGMADTVCGSPLYMAPEVLNYQKYDAKADLWSTGAILFEMLVGQVPFTGQNQVQLLRNIQTTEFKIPGHIAKDLSPECIDLLRGLLRRDADNRISFDEFFNHSFFKLDIGVQIPRQTNVKSERHAARSGYSDDSETMTFDMDEEGASPPTQQIISAVNQAQTRPVVSIPKHRSNSDADEINLGADYVLVSSPGAMMRNRSMAIRAPSLGSSPLSRMSPSPSDGGSSPLSGPARVSRGASPIMHSRGQQTHSQVLAAHLGVRVGVLEKAAAVLRDTSIEQWNSGNKLEALSLGLVSLAALRSAYRLAGEILSSELKASIGSATSLSSSPMSSSPSGSSFSMATSAKRAMARIKEAFAGAHLRADKAAAACRASGIDTVTELPDGMELVYQKILKLGKEGVCEEVAERKSTACEIYGRAQTLLQFLIGEGPTLHITPALVIDASTHARLSQIAATLASRQNALQNANRANRGNGE</sequence>
<dbReference type="SUPFAM" id="SSF56112">
    <property type="entry name" value="Protein kinase-like (PK-like)"/>
    <property type="match status" value="1"/>
</dbReference>
<dbReference type="InterPro" id="IPR017441">
    <property type="entry name" value="Protein_kinase_ATP_BS"/>
</dbReference>
<dbReference type="Pfam" id="PF24497">
    <property type="entry name" value="MIT_ATG1"/>
    <property type="match status" value="1"/>
</dbReference>
<dbReference type="PROSITE" id="PS00107">
    <property type="entry name" value="PROTEIN_KINASE_ATP"/>
    <property type="match status" value="1"/>
</dbReference>
<dbReference type="InterPro" id="IPR056281">
    <property type="entry name" value="MIT_ATG1a/b/c"/>
</dbReference>
<dbReference type="SMART" id="SM00220">
    <property type="entry name" value="S_TKc"/>
    <property type="match status" value="1"/>
</dbReference>
<protein>
    <recommendedName>
        <fullName evidence="7">Protein kinase domain-containing protein</fullName>
    </recommendedName>
</protein>
<name>A0A7S0Z6C2_9CHLO</name>
<dbReference type="EMBL" id="HBFO01003608">
    <property type="protein sequence ID" value="CAD8811390.1"/>
    <property type="molecule type" value="Transcribed_RNA"/>
</dbReference>
<dbReference type="PROSITE" id="PS00108">
    <property type="entry name" value="PROTEIN_KINASE_ST"/>
    <property type="match status" value="1"/>
</dbReference>
<dbReference type="GO" id="GO:0005776">
    <property type="term" value="C:autophagosome"/>
    <property type="evidence" value="ECO:0007669"/>
    <property type="project" value="TreeGrafter"/>
</dbReference>
<dbReference type="PANTHER" id="PTHR24348">
    <property type="entry name" value="SERINE/THREONINE-PROTEIN KINASE UNC-51-RELATED"/>
    <property type="match status" value="1"/>
</dbReference>
<dbReference type="InterPro" id="IPR000719">
    <property type="entry name" value="Prot_kinase_dom"/>
</dbReference>
<dbReference type="FunFam" id="1.10.510.10:FF:000571">
    <property type="entry name" value="Maternal embryonic leucine zipper kinase"/>
    <property type="match status" value="1"/>
</dbReference>
<feature type="compositionally biased region" description="Acidic residues" evidence="6">
    <location>
        <begin position="315"/>
        <end position="328"/>
    </location>
</feature>
<dbReference type="AlphaFoldDB" id="A0A7S0Z6C2"/>
<evidence type="ECO:0000256" key="5">
    <source>
        <dbReference type="PROSITE-ProRule" id="PRU10141"/>
    </source>
</evidence>
<evidence type="ECO:0000256" key="2">
    <source>
        <dbReference type="ARBA" id="ARBA00022741"/>
    </source>
</evidence>
<dbReference type="InterPro" id="IPR011009">
    <property type="entry name" value="Kinase-like_dom_sf"/>
</dbReference>
<evidence type="ECO:0000256" key="6">
    <source>
        <dbReference type="SAM" id="MobiDB-lite"/>
    </source>
</evidence>
<keyword evidence="4 5" id="KW-0067">ATP-binding</keyword>
<evidence type="ECO:0000256" key="3">
    <source>
        <dbReference type="ARBA" id="ARBA00022777"/>
    </source>
</evidence>
<dbReference type="InterPro" id="IPR045269">
    <property type="entry name" value="Atg1-like"/>
</dbReference>
<evidence type="ECO:0000259" key="7">
    <source>
        <dbReference type="PROSITE" id="PS50011"/>
    </source>
</evidence>
<gene>
    <name evidence="8" type="ORF">OMED0930_LOCUS2484</name>
</gene>
<dbReference type="Gene3D" id="1.10.510.10">
    <property type="entry name" value="Transferase(Phosphotransferase) domain 1"/>
    <property type="match status" value="1"/>
</dbReference>
<feature type="domain" description="Protein kinase" evidence="7">
    <location>
        <begin position="30"/>
        <end position="288"/>
    </location>
</feature>
<feature type="binding site" evidence="5">
    <location>
        <position position="59"/>
    </location>
    <ligand>
        <name>ATP</name>
        <dbReference type="ChEBI" id="CHEBI:30616"/>
    </ligand>
</feature>
<proteinExistence type="predicted"/>
<feature type="compositionally biased region" description="Low complexity" evidence="6">
    <location>
        <begin position="389"/>
        <end position="414"/>
    </location>
</feature>
<keyword evidence="2 5" id="KW-0547">Nucleotide-binding</keyword>
<feature type="region of interest" description="Disordered" evidence="6">
    <location>
        <begin position="303"/>
        <end position="331"/>
    </location>
</feature>
<dbReference type="PROSITE" id="PS50011">
    <property type="entry name" value="PROTEIN_KINASE_DOM"/>
    <property type="match status" value="1"/>
</dbReference>
<dbReference type="Pfam" id="PF00069">
    <property type="entry name" value="Pkinase"/>
    <property type="match status" value="1"/>
</dbReference>
<dbReference type="InterPro" id="IPR008271">
    <property type="entry name" value="Ser/Thr_kinase_AS"/>
</dbReference>
<dbReference type="CDD" id="cd14009">
    <property type="entry name" value="STKc_ATG1_ULK_like"/>
    <property type="match status" value="1"/>
</dbReference>
<dbReference type="GO" id="GO:0005829">
    <property type="term" value="C:cytosol"/>
    <property type="evidence" value="ECO:0007669"/>
    <property type="project" value="TreeGrafter"/>
</dbReference>
<dbReference type="GO" id="GO:0005524">
    <property type="term" value="F:ATP binding"/>
    <property type="evidence" value="ECO:0007669"/>
    <property type="project" value="UniProtKB-UniRule"/>
</dbReference>
<reference evidence="8" key="1">
    <citation type="submission" date="2021-01" db="EMBL/GenBank/DDBJ databases">
        <authorList>
            <person name="Corre E."/>
            <person name="Pelletier E."/>
            <person name="Niang G."/>
            <person name="Scheremetjew M."/>
            <person name="Finn R."/>
            <person name="Kale V."/>
            <person name="Holt S."/>
            <person name="Cochrane G."/>
            <person name="Meng A."/>
            <person name="Brown T."/>
            <person name="Cohen L."/>
        </authorList>
    </citation>
    <scope>NUCLEOTIDE SEQUENCE</scope>
    <source>
        <strain evidence="8">Clade-D-RCC1621</strain>
    </source>
</reference>
<dbReference type="GO" id="GO:0016020">
    <property type="term" value="C:membrane"/>
    <property type="evidence" value="ECO:0007669"/>
    <property type="project" value="TreeGrafter"/>
</dbReference>
<feature type="region of interest" description="Disordered" evidence="6">
    <location>
        <begin position="388"/>
        <end position="431"/>
    </location>
</feature>
<evidence type="ECO:0000256" key="4">
    <source>
        <dbReference type="ARBA" id="ARBA00022840"/>
    </source>
</evidence>
<dbReference type="GO" id="GO:0000407">
    <property type="term" value="C:phagophore assembly site"/>
    <property type="evidence" value="ECO:0007669"/>
    <property type="project" value="TreeGrafter"/>
</dbReference>
<accession>A0A7S0Z6C2</accession>
<evidence type="ECO:0000313" key="8">
    <source>
        <dbReference type="EMBL" id="CAD8811390.1"/>
    </source>
</evidence>
<keyword evidence="3" id="KW-0418">Kinase</keyword>
<evidence type="ECO:0000256" key="1">
    <source>
        <dbReference type="ARBA" id="ARBA00022679"/>
    </source>
</evidence>
<keyword evidence="1" id="KW-0808">Transferase</keyword>